<sequence length="99" mass="10626">MISLFKLSALMGLMVVLANQASTADAASSIMPNVCTPQEEAGMPCVCCKKACWFGIAEMTTAYFGHMPGERSDAEAKFTLAMMNQCFKLECSDSCPSSH</sequence>
<dbReference type="Proteomes" id="UP000483820">
    <property type="component" value="Chromosome X"/>
</dbReference>
<evidence type="ECO:0000313" key="2">
    <source>
        <dbReference type="EMBL" id="KAF1746852.1"/>
    </source>
</evidence>
<accession>A0A260ZFZ2</accession>
<evidence type="ECO:0000313" key="4">
    <source>
        <dbReference type="Proteomes" id="UP000216624"/>
    </source>
</evidence>
<comment type="caution">
    <text evidence="3">The sequence shown here is derived from an EMBL/GenBank/DDBJ whole genome shotgun (WGS) entry which is preliminary data.</text>
</comment>
<dbReference type="AlphaFoldDB" id="A0A260ZFZ2"/>
<name>A0A260ZFZ2_CAERE</name>
<evidence type="ECO:0000313" key="5">
    <source>
        <dbReference type="Proteomes" id="UP000483820"/>
    </source>
</evidence>
<keyword evidence="1" id="KW-0732">Signal</keyword>
<evidence type="ECO:0000313" key="3">
    <source>
        <dbReference type="EMBL" id="OZF84219.1"/>
    </source>
</evidence>
<dbReference type="EMBL" id="NMWX01000163">
    <property type="protein sequence ID" value="OZF84219.1"/>
    <property type="molecule type" value="Genomic_DNA"/>
</dbReference>
<reference evidence="2 5" key="3">
    <citation type="submission" date="2019-12" db="EMBL/GenBank/DDBJ databases">
        <title>Chromosome-level assembly of the Caenorhabditis remanei genome.</title>
        <authorList>
            <person name="Teterina A.A."/>
            <person name="Willis J.H."/>
            <person name="Phillips P.C."/>
        </authorList>
    </citation>
    <scope>NUCLEOTIDE SEQUENCE [LARGE SCALE GENOMIC DNA]</scope>
    <source>
        <strain evidence="2 5">PX506</strain>
        <tissue evidence="2">Whole organism</tissue>
    </source>
</reference>
<feature type="chain" id="PRO_5044571684" evidence="1">
    <location>
        <begin position="27"/>
        <end position="99"/>
    </location>
</feature>
<feature type="signal peptide" evidence="1">
    <location>
        <begin position="1"/>
        <end position="26"/>
    </location>
</feature>
<reference evidence="4" key="2">
    <citation type="submission" date="2017-08" db="EMBL/GenBank/DDBJ databases">
        <authorList>
            <person name="Fierst J.L."/>
        </authorList>
    </citation>
    <scope>NUCLEOTIDE SEQUENCE [LARGE SCALE GENOMIC DNA]</scope>
    <source>
        <strain evidence="4">PX439</strain>
    </source>
</reference>
<organism evidence="3 4">
    <name type="scientific">Caenorhabditis remanei</name>
    <name type="common">Caenorhabditis vulgaris</name>
    <dbReference type="NCBI Taxonomy" id="31234"/>
    <lineage>
        <taxon>Eukaryota</taxon>
        <taxon>Metazoa</taxon>
        <taxon>Ecdysozoa</taxon>
        <taxon>Nematoda</taxon>
        <taxon>Chromadorea</taxon>
        <taxon>Rhabditida</taxon>
        <taxon>Rhabditina</taxon>
        <taxon>Rhabditomorpha</taxon>
        <taxon>Rhabditoidea</taxon>
        <taxon>Rhabditidae</taxon>
        <taxon>Peloderinae</taxon>
        <taxon>Caenorhabditis</taxon>
    </lineage>
</organism>
<dbReference type="EMBL" id="WUAV01000006">
    <property type="protein sequence ID" value="KAF1746852.1"/>
    <property type="molecule type" value="Genomic_DNA"/>
</dbReference>
<evidence type="ECO:0000256" key="1">
    <source>
        <dbReference type="SAM" id="SignalP"/>
    </source>
</evidence>
<dbReference type="Proteomes" id="UP000216624">
    <property type="component" value="Unassembled WGS sequence"/>
</dbReference>
<gene>
    <name evidence="3" type="ORF">FL82_15390</name>
    <name evidence="2" type="ORF">GCK72_023310</name>
</gene>
<reference evidence="3" key="1">
    <citation type="submission" date="2017-08" db="EMBL/GenBank/DDBJ databases">
        <authorList>
            <person name="de Groot N.N."/>
        </authorList>
    </citation>
    <scope>NUCLEOTIDE SEQUENCE [LARGE SCALE GENOMIC DNA]</scope>
    <source>
        <strain evidence="3">PX439</strain>
    </source>
</reference>
<feature type="non-terminal residue" evidence="3">
    <location>
        <position position="1"/>
    </location>
</feature>
<protein>
    <submittedName>
        <fullName evidence="3">Uncharacterized protein</fullName>
    </submittedName>
</protein>
<proteinExistence type="predicted"/>
<keyword evidence="4" id="KW-1185">Reference proteome</keyword>